<dbReference type="PROSITE" id="PS00198">
    <property type="entry name" value="4FE4S_FER_1"/>
    <property type="match status" value="1"/>
</dbReference>
<keyword evidence="5" id="KW-0249">Electron transport</keyword>
<dbReference type="InterPro" id="IPR029039">
    <property type="entry name" value="Flavoprotein-like_sf"/>
</dbReference>
<dbReference type="InterPro" id="IPR017900">
    <property type="entry name" value="4Fe4S_Fe_S_CS"/>
</dbReference>
<dbReference type="Gene3D" id="3.30.70.20">
    <property type="match status" value="1"/>
</dbReference>
<evidence type="ECO:0000313" key="9">
    <source>
        <dbReference type="EMBL" id="SDZ15073.1"/>
    </source>
</evidence>
<dbReference type="RefSeq" id="WP_176968411.1">
    <property type="nucleotide sequence ID" value="NZ_FNPV01000010.1"/>
</dbReference>
<keyword evidence="6" id="KW-0408">Iron</keyword>
<keyword evidence="3" id="KW-0479">Metal-binding</keyword>
<dbReference type="GO" id="GO:0046872">
    <property type="term" value="F:metal ion binding"/>
    <property type="evidence" value="ECO:0007669"/>
    <property type="project" value="UniProtKB-KW"/>
</dbReference>
<evidence type="ECO:0000256" key="7">
    <source>
        <dbReference type="ARBA" id="ARBA00023014"/>
    </source>
</evidence>
<dbReference type="PANTHER" id="PTHR43687">
    <property type="entry name" value="ADENYLYLSULFATE REDUCTASE, BETA SUBUNIT"/>
    <property type="match status" value="1"/>
</dbReference>
<evidence type="ECO:0000259" key="8">
    <source>
        <dbReference type="PROSITE" id="PS51379"/>
    </source>
</evidence>
<accession>A0A1H3QP58</accession>
<name>A0A1H3QP58_9FIRM</name>
<dbReference type="PROSITE" id="PS51379">
    <property type="entry name" value="4FE4S_FER_2"/>
    <property type="match status" value="2"/>
</dbReference>
<dbReference type="Gene3D" id="3.40.50.360">
    <property type="match status" value="1"/>
</dbReference>
<dbReference type="InterPro" id="IPR050572">
    <property type="entry name" value="Fe-S_Ferredoxin"/>
</dbReference>
<evidence type="ECO:0000256" key="6">
    <source>
        <dbReference type="ARBA" id="ARBA00023004"/>
    </source>
</evidence>
<protein>
    <submittedName>
        <fullName evidence="9">4Fe-4S binding domain-containing protein</fullName>
    </submittedName>
</protein>
<reference evidence="9 10" key="1">
    <citation type="submission" date="2016-10" db="EMBL/GenBank/DDBJ databases">
        <authorList>
            <person name="de Groot N.N."/>
        </authorList>
    </citation>
    <scope>NUCLEOTIDE SEQUENCE [LARGE SCALE GENOMIC DNA]</scope>
    <source>
        <strain evidence="9 10">APO</strain>
    </source>
</reference>
<keyword evidence="7" id="KW-0411">Iron-sulfur</keyword>
<dbReference type="InterPro" id="IPR017896">
    <property type="entry name" value="4Fe4S_Fe-S-bd"/>
</dbReference>
<evidence type="ECO:0000256" key="4">
    <source>
        <dbReference type="ARBA" id="ARBA00022737"/>
    </source>
</evidence>
<dbReference type="PANTHER" id="PTHR43687:SF6">
    <property type="entry name" value="L-ASPARTATE SEMIALDEHYDE SULFURTRANSFERASE IRON-SULFUR SUBUNIT"/>
    <property type="match status" value="1"/>
</dbReference>
<sequence length="255" mass="29615">MAKIFYFSGTGNSYQVAKKLGMKIDDCELIKMTHDIKKEVYKDDMIGIVFPVYYFGLPKVVDKFLINFESQSSGYLFVIATRGIPFAGGVRKQLMNIFSNKISYFQYITMGDNFNIDFWNSSSNKVKESRNSQCDDTIQKIAVSINKRVHKKKYTLIDFMGFITRRFPRYGYETYINKVYGSDECFNVNTEICTGCNKCVTSCPVDNIRFDKQVKWMHKDCQLCLACYHCCPTNAIQYTNGHLTTIGKSQYWNYF</sequence>
<evidence type="ECO:0000256" key="3">
    <source>
        <dbReference type="ARBA" id="ARBA00022723"/>
    </source>
</evidence>
<dbReference type="GO" id="GO:0051539">
    <property type="term" value="F:4 iron, 4 sulfur cluster binding"/>
    <property type="evidence" value="ECO:0007669"/>
    <property type="project" value="UniProtKB-KW"/>
</dbReference>
<proteinExistence type="predicted"/>
<keyword evidence="10" id="KW-1185">Reference proteome</keyword>
<feature type="domain" description="4Fe-4S ferredoxin-type" evidence="8">
    <location>
        <begin position="214"/>
        <end position="241"/>
    </location>
</feature>
<dbReference type="Proteomes" id="UP000199230">
    <property type="component" value="Unassembled WGS sequence"/>
</dbReference>
<organism evidence="9 10">
    <name type="scientific">Tindallia californiensis</name>
    <dbReference type="NCBI Taxonomy" id="159292"/>
    <lineage>
        <taxon>Bacteria</taxon>
        <taxon>Bacillati</taxon>
        <taxon>Bacillota</taxon>
        <taxon>Clostridia</taxon>
        <taxon>Peptostreptococcales</taxon>
        <taxon>Tindalliaceae</taxon>
        <taxon>Tindallia</taxon>
    </lineage>
</organism>
<keyword evidence="2" id="KW-0004">4Fe-4S</keyword>
<dbReference type="InterPro" id="IPR047964">
    <property type="entry name" value="EFR1-like"/>
</dbReference>
<keyword evidence="1" id="KW-0813">Transport</keyword>
<dbReference type="EMBL" id="FNPV01000010">
    <property type="protein sequence ID" value="SDZ15073.1"/>
    <property type="molecule type" value="Genomic_DNA"/>
</dbReference>
<dbReference type="SUPFAM" id="SSF54862">
    <property type="entry name" value="4Fe-4S ferredoxins"/>
    <property type="match status" value="1"/>
</dbReference>
<evidence type="ECO:0000256" key="5">
    <source>
        <dbReference type="ARBA" id="ARBA00022982"/>
    </source>
</evidence>
<dbReference type="SUPFAM" id="SSF52218">
    <property type="entry name" value="Flavoproteins"/>
    <property type="match status" value="1"/>
</dbReference>
<dbReference type="STRING" id="159292.SAMN05192546_11023"/>
<evidence type="ECO:0000313" key="10">
    <source>
        <dbReference type="Proteomes" id="UP000199230"/>
    </source>
</evidence>
<keyword evidence="4" id="KW-0677">Repeat</keyword>
<dbReference type="NCBIfam" id="NF038196">
    <property type="entry name" value="ferrodoxin_EFR1"/>
    <property type="match status" value="1"/>
</dbReference>
<dbReference type="AlphaFoldDB" id="A0A1H3QP58"/>
<evidence type="ECO:0000256" key="2">
    <source>
        <dbReference type="ARBA" id="ARBA00022485"/>
    </source>
</evidence>
<gene>
    <name evidence="9" type="ORF">SAMN05192546_11023</name>
</gene>
<dbReference type="Pfam" id="PF00037">
    <property type="entry name" value="Fer4"/>
    <property type="match status" value="1"/>
</dbReference>
<evidence type="ECO:0000256" key="1">
    <source>
        <dbReference type="ARBA" id="ARBA00022448"/>
    </source>
</evidence>
<feature type="domain" description="4Fe-4S ferredoxin-type" evidence="8">
    <location>
        <begin position="184"/>
        <end position="213"/>
    </location>
</feature>